<evidence type="ECO:0000313" key="1">
    <source>
        <dbReference type="EMBL" id="GGW24849.1"/>
    </source>
</evidence>
<reference evidence="1" key="1">
    <citation type="journal article" date="2014" name="Int. J. Syst. Evol. Microbiol.">
        <title>Complete genome sequence of Corynebacterium casei LMG S-19264T (=DSM 44701T), isolated from a smear-ripened cheese.</title>
        <authorList>
            <consortium name="US DOE Joint Genome Institute (JGI-PGF)"/>
            <person name="Walter F."/>
            <person name="Albersmeier A."/>
            <person name="Kalinowski J."/>
            <person name="Ruckert C."/>
        </authorList>
    </citation>
    <scope>NUCLEOTIDE SEQUENCE</scope>
    <source>
        <strain evidence="1">KCTC 23714</strain>
    </source>
</reference>
<evidence type="ECO:0000313" key="2">
    <source>
        <dbReference type="Proteomes" id="UP000628984"/>
    </source>
</evidence>
<sequence>MLDNQGGIHLPLPSRAQRDIPAASSAHCTAQAVLGNGYGTRKNAESWLELCNLYLLNAKQDVAELREQEEFHFGWDLKDLDLHVFDVVATLTSGLRIAYTVKPEVRLNSRPGSRDKNGERYDDRTFMEKMGNVTWWATVHTQLYHDVRLVTEGDINQIDLRNAQMFAAVREQDGEADAIAFAVAKAIPAEGGRSLRDLTIETGLQARGYRALIRLMRSGMLRAVQREIIRPTTIVHLPRR</sequence>
<comment type="caution">
    <text evidence="1">The sequence shown here is derived from an EMBL/GenBank/DDBJ whole genome shotgun (WGS) entry which is preliminary data.</text>
</comment>
<name>A0A918MID3_9RHOB</name>
<proteinExistence type="predicted"/>
<dbReference type="Proteomes" id="UP000628984">
    <property type="component" value="Unassembled WGS sequence"/>
</dbReference>
<organism evidence="1 2">
    <name type="scientific">Gemmobacter lanyuensis</name>
    <dbReference type="NCBI Taxonomy" id="1054497"/>
    <lineage>
        <taxon>Bacteria</taxon>
        <taxon>Pseudomonadati</taxon>
        <taxon>Pseudomonadota</taxon>
        <taxon>Alphaproteobacteria</taxon>
        <taxon>Rhodobacterales</taxon>
        <taxon>Paracoccaceae</taxon>
        <taxon>Gemmobacter</taxon>
    </lineage>
</organism>
<gene>
    <name evidence="1" type="ORF">GCM10011452_10320</name>
</gene>
<reference evidence="1" key="2">
    <citation type="submission" date="2020-09" db="EMBL/GenBank/DDBJ databases">
        <authorList>
            <person name="Sun Q."/>
            <person name="Kim S."/>
        </authorList>
    </citation>
    <scope>NUCLEOTIDE SEQUENCE</scope>
    <source>
        <strain evidence="1">KCTC 23714</strain>
    </source>
</reference>
<dbReference type="RefSeq" id="WP_189632776.1">
    <property type="nucleotide sequence ID" value="NZ_BMYQ01000002.1"/>
</dbReference>
<dbReference type="EMBL" id="BMYQ01000002">
    <property type="protein sequence ID" value="GGW24849.1"/>
    <property type="molecule type" value="Genomic_DNA"/>
</dbReference>
<keyword evidence="2" id="KW-1185">Reference proteome</keyword>
<protein>
    <submittedName>
        <fullName evidence="1">Uncharacterized protein</fullName>
    </submittedName>
</protein>
<dbReference type="AlphaFoldDB" id="A0A918MID3"/>
<accession>A0A918MID3</accession>